<dbReference type="InterPro" id="IPR006598">
    <property type="entry name" value="CAP10"/>
</dbReference>
<accession>A0A1H3XAH5</accession>
<feature type="domain" description="Glycosyl transferase CAP10" evidence="2">
    <location>
        <begin position="113"/>
        <end position="319"/>
    </location>
</feature>
<gene>
    <name evidence="3" type="ORF">SAMN05192529_10522</name>
</gene>
<dbReference type="PANTHER" id="PTHR12203">
    <property type="entry name" value="KDEL LYS-ASP-GLU-LEU CONTAINING - RELATED"/>
    <property type="match status" value="1"/>
</dbReference>
<dbReference type="PANTHER" id="PTHR12203:SF35">
    <property type="entry name" value="PROTEIN O-GLUCOSYLTRANSFERASE 1"/>
    <property type="match status" value="1"/>
</dbReference>
<protein>
    <submittedName>
        <fullName evidence="3">Glycosyl transferase family 90</fullName>
    </submittedName>
</protein>
<organism evidence="3 4">
    <name type="scientific">Arachidicoccus rhizosphaerae</name>
    <dbReference type="NCBI Taxonomy" id="551991"/>
    <lineage>
        <taxon>Bacteria</taxon>
        <taxon>Pseudomonadati</taxon>
        <taxon>Bacteroidota</taxon>
        <taxon>Chitinophagia</taxon>
        <taxon>Chitinophagales</taxon>
        <taxon>Chitinophagaceae</taxon>
        <taxon>Arachidicoccus</taxon>
    </lineage>
</organism>
<keyword evidence="4" id="KW-1185">Reference proteome</keyword>
<dbReference type="SMART" id="SM00672">
    <property type="entry name" value="CAP10"/>
    <property type="match status" value="1"/>
</dbReference>
<dbReference type="InterPro" id="IPR051091">
    <property type="entry name" value="O-Glucosyltr/Glycosyltrsf_90"/>
</dbReference>
<evidence type="ECO:0000256" key="1">
    <source>
        <dbReference type="ARBA" id="ARBA00022679"/>
    </source>
</evidence>
<dbReference type="AlphaFoldDB" id="A0A1H3XAH5"/>
<sequence>MNFLNRILHNKPSRLVYYLKGIIRYNIGGSFHQKKLQKKLATLEDHPEADYILQRVNYYNKLSFVNEDGLPPELKPLKEHRFKRALKSVYFFDTYEYTRWFSGALKWRYLQGDVTKVPVIASIVKSRPVTGDNQQSVILNLDKIRHFVFLKDAIPFKDKMNKAIFRLAIAGKPHRYDFMRMYFGSPLCDAGTISKNADIPPLWIKPKISLYEHLQYKFILAIEGNDVATNLKWTMSTNSIAVMPRPTYETWFMEGRLIADYHYSEIKSDFSDLEERLQYYIDHPTEAEAIIQHAHQYIEQFKNRKTEDLIALSVLQKCFVRTGQLTEPQYINYDFWEALLA</sequence>
<evidence type="ECO:0000313" key="4">
    <source>
        <dbReference type="Proteomes" id="UP000199041"/>
    </source>
</evidence>
<name>A0A1H3XAH5_9BACT</name>
<proteinExistence type="predicted"/>
<dbReference type="Proteomes" id="UP000199041">
    <property type="component" value="Unassembled WGS sequence"/>
</dbReference>
<dbReference type="STRING" id="551991.SAMN05192529_10522"/>
<dbReference type="OrthoDB" id="767964at2"/>
<reference evidence="3 4" key="1">
    <citation type="submission" date="2016-10" db="EMBL/GenBank/DDBJ databases">
        <authorList>
            <person name="de Groot N.N."/>
        </authorList>
    </citation>
    <scope>NUCLEOTIDE SEQUENCE [LARGE SCALE GENOMIC DNA]</scope>
    <source>
        <strain evidence="3 4">Vu-144</strain>
    </source>
</reference>
<evidence type="ECO:0000313" key="3">
    <source>
        <dbReference type="EMBL" id="SDZ95684.1"/>
    </source>
</evidence>
<dbReference type="EMBL" id="FNQY01000005">
    <property type="protein sequence ID" value="SDZ95684.1"/>
    <property type="molecule type" value="Genomic_DNA"/>
</dbReference>
<evidence type="ECO:0000259" key="2">
    <source>
        <dbReference type="SMART" id="SM00672"/>
    </source>
</evidence>
<keyword evidence="1 3" id="KW-0808">Transferase</keyword>
<dbReference type="GO" id="GO:0016740">
    <property type="term" value="F:transferase activity"/>
    <property type="evidence" value="ECO:0007669"/>
    <property type="project" value="UniProtKB-KW"/>
</dbReference>
<dbReference type="Pfam" id="PF05686">
    <property type="entry name" value="Glyco_transf_90"/>
    <property type="match status" value="1"/>
</dbReference>
<dbReference type="RefSeq" id="WP_091395366.1">
    <property type="nucleotide sequence ID" value="NZ_FNQY01000005.1"/>
</dbReference>